<evidence type="ECO:0000313" key="11">
    <source>
        <dbReference type="Proteomes" id="UP000694257"/>
    </source>
</evidence>
<feature type="transmembrane region" description="Helical" evidence="9">
    <location>
        <begin position="6"/>
        <end position="28"/>
    </location>
</feature>
<evidence type="ECO:0000256" key="1">
    <source>
        <dbReference type="ARBA" id="ARBA00004651"/>
    </source>
</evidence>
<keyword evidence="7 9" id="KW-0472">Membrane</keyword>
<comment type="similarity">
    <text evidence="8">Belongs to the binding-protein-dependent transport system permease family. LivHM subfamily.</text>
</comment>
<dbReference type="Pfam" id="PF02653">
    <property type="entry name" value="BPD_transp_2"/>
    <property type="match status" value="1"/>
</dbReference>
<keyword evidence="2" id="KW-0813">Transport</keyword>
<evidence type="ECO:0000256" key="6">
    <source>
        <dbReference type="ARBA" id="ARBA00022989"/>
    </source>
</evidence>
<sequence length="298" mass="31087">MMTTFLGLLWAGVSLGALYSLVALGFTIVYRSSKVINFAHGALLAAGAFLVSALVEAGVSFVIAFVLGVTGTALAGLAFHLLVLRWALGRPEFTLVMLTLGFASVLQVLIETVYGDGQRKNGDPWGAEVIRIAGVTVTEVSLWSVVTALVVLSLFAAVDRYSKYGLGMRAAAEDPLAASAVGIPLRRVHALSWCAAGGLACTAGVFLGGFPYSVDPTISNVALLAFPAIIIGGLESPAGAVVGGFGIGVIQQLVQGYQPRSVPALGDDFYLIAPYLLMIVVLLVRPYGLFGTRPAERI</sequence>
<evidence type="ECO:0000256" key="3">
    <source>
        <dbReference type="ARBA" id="ARBA00022475"/>
    </source>
</evidence>
<name>A0ABX8RU34_NOCIO</name>
<dbReference type="InterPro" id="IPR001851">
    <property type="entry name" value="ABC_transp_permease"/>
</dbReference>
<keyword evidence="6 9" id="KW-1133">Transmembrane helix</keyword>
<dbReference type="RefSeq" id="WP_218474842.1">
    <property type="nucleotide sequence ID" value="NZ_BAABJN010000001.1"/>
</dbReference>
<accession>A0ABX8RU34</accession>
<dbReference type="PANTHER" id="PTHR11795">
    <property type="entry name" value="BRANCHED-CHAIN AMINO ACID TRANSPORT SYSTEM PERMEASE PROTEIN LIVH"/>
    <property type="match status" value="1"/>
</dbReference>
<feature type="transmembrane region" description="Helical" evidence="9">
    <location>
        <begin position="269"/>
        <end position="288"/>
    </location>
</feature>
<feature type="transmembrane region" description="Helical" evidence="9">
    <location>
        <begin position="61"/>
        <end position="83"/>
    </location>
</feature>
<feature type="transmembrane region" description="Helical" evidence="9">
    <location>
        <begin position="190"/>
        <end position="212"/>
    </location>
</feature>
<evidence type="ECO:0000256" key="9">
    <source>
        <dbReference type="SAM" id="Phobius"/>
    </source>
</evidence>
<feature type="transmembrane region" description="Helical" evidence="9">
    <location>
        <begin position="95"/>
        <end position="114"/>
    </location>
</feature>
<feature type="transmembrane region" description="Helical" evidence="9">
    <location>
        <begin position="35"/>
        <end position="55"/>
    </location>
</feature>
<evidence type="ECO:0000256" key="2">
    <source>
        <dbReference type="ARBA" id="ARBA00022448"/>
    </source>
</evidence>
<reference evidence="10 11" key="1">
    <citation type="submission" date="2021-07" db="EMBL/GenBank/DDBJ databases">
        <title>Whole Genome Sequence of Nocardia Iowensis.</title>
        <authorList>
            <person name="Lamm A."/>
            <person name="Collins-Fairclough A.M."/>
            <person name="Bunk B."/>
            <person name="Sproer C."/>
        </authorList>
    </citation>
    <scope>NUCLEOTIDE SEQUENCE [LARGE SCALE GENOMIC DNA]</scope>
    <source>
        <strain evidence="10 11">NRRL 5646</strain>
    </source>
</reference>
<evidence type="ECO:0000313" key="10">
    <source>
        <dbReference type="EMBL" id="QXN93088.1"/>
    </source>
</evidence>
<protein>
    <submittedName>
        <fullName evidence="10">Branched-chain amino acid ABC transporter permease</fullName>
    </submittedName>
</protein>
<evidence type="ECO:0000256" key="7">
    <source>
        <dbReference type="ARBA" id="ARBA00023136"/>
    </source>
</evidence>
<feature type="transmembrane region" description="Helical" evidence="9">
    <location>
        <begin position="224"/>
        <end position="249"/>
    </location>
</feature>
<keyword evidence="11" id="KW-1185">Reference proteome</keyword>
<keyword evidence="3" id="KW-1003">Cell membrane</keyword>
<proteinExistence type="inferred from homology"/>
<comment type="subcellular location">
    <subcellularLocation>
        <location evidence="1">Cell membrane</location>
        <topology evidence="1">Multi-pass membrane protein</topology>
    </subcellularLocation>
</comment>
<evidence type="ECO:0000256" key="5">
    <source>
        <dbReference type="ARBA" id="ARBA00022970"/>
    </source>
</evidence>
<dbReference type="CDD" id="cd06582">
    <property type="entry name" value="TM_PBP1_LivH_like"/>
    <property type="match status" value="1"/>
</dbReference>
<evidence type="ECO:0000256" key="4">
    <source>
        <dbReference type="ARBA" id="ARBA00022692"/>
    </source>
</evidence>
<keyword evidence="4 9" id="KW-0812">Transmembrane</keyword>
<dbReference type="InterPro" id="IPR052157">
    <property type="entry name" value="BCAA_transport_permease"/>
</dbReference>
<dbReference type="EMBL" id="CP078145">
    <property type="protein sequence ID" value="QXN93088.1"/>
    <property type="molecule type" value="Genomic_DNA"/>
</dbReference>
<organism evidence="10 11">
    <name type="scientific">Nocardia iowensis</name>
    <dbReference type="NCBI Taxonomy" id="204891"/>
    <lineage>
        <taxon>Bacteria</taxon>
        <taxon>Bacillati</taxon>
        <taxon>Actinomycetota</taxon>
        <taxon>Actinomycetes</taxon>
        <taxon>Mycobacteriales</taxon>
        <taxon>Nocardiaceae</taxon>
        <taxon>Nocardia</taxon>
    </lineage>
</organism>
<feature type="transmembrane region" description="Helical" evidence="9">
    <location>
        <begin position="140"/>
        <end position="158"/>
    </location>
</feature>
<dbReference type="PANTHER" id="PTHR11795:SF450">
    <property type="entry name" value="ABC TRANSPORTER PERMEASE PROTEIN"/>
    <property type="match status" value="1"/>
</dbReference>
<dbReference type="Proteomes" id="UP000694257">
    <property type="component" value="Chromosome"/>
</dbReference>
<keyword evidence="5" id="KW-0029">Amino-acid transport</keyword>
<evidence type="ECO:0000256" key="8">
    <source>
        <dbReference type="ARBA" id="ARBA00037998"/>
    </source>
</evidence>
<gene>
    <name evidence="10" type="ORF">KV110_08270</name>
</gene>